<dbReference type="InterPro" id="IPR023353">
    <property type="entry name" value="LemA-like_dom_sf"/>
</dbReference>
<evidence type="ECO:0000313" key="1">
    <source>
        <dbReference type="EMBL" id="GCC53034.1"/>
    </source>
</evidence>
<comment type="caution">
    <text evidence="1">The sequence shown here is derived from an EMBL/GenBank/DDBJ whole genome shotgun (WGS) entry which is preliminary data.</text>
</comment>
<evidence type="ECO:0000313" key="2">
    <source>
        <dbReference type="Proteomes" id="UP000288227"/>
    </source>
</evidence>
<reference evidence="1 2" key="1">
    <citation type="submission" date="2018-11" db="EMBL/GenBank/DDBJ databases">
        <title>Chryseotalea sanarue gen. nov., sp., nov., a member of the family Cytophagaceae, isolated from a brackish lake in Hamamatsu Japan.</title>
        <authorList>
            <person name="Maejima Y."/>
            <person name="Iino T."/>
            <person name="Muraguchi Y."/>
            <person name="Fukuda K."/>
            <person name="Ohkuma M."/>
            <person name="Moriuchi R."/>
            <person name="Dohra H."/>
            <person name="Kimbara K."/>
            <person name="Shintani M."/>
        </authorList>
    </citation>
    <scope>NUCLEOTIDE SEQUENCE [LARGE SCALE GENOMIC DNA]</scope>
    <source>
        <strain evidence="1 2">Ys</strain>
    </source>
</reference>
<dbReference type="SUPFAM" id="SSF140478">
    <property type="entry name" value="LemA-like"/>
    <property type="match status" value="1"/>
</dbReference>
<dbReference type="EMBL" id="BHXQ01000006">
    <property type="protein sequence ID" value="GCC53034.1"/>
    <property type="molecule type" value="Genomic_DNA"/>
</dbReference>
<keyword evidence="2" id="KW-1185">Reference proteome</keyword>
<accession>A0A401UDU6</accession>
<gene>
    <name evidence="1" type="ORF">SanaruYs_32750</name>
</gene>
<sequence length="185" mass="21444">MLSCKEQKSRTAETHFTKEDSITDRYLVLQDSLLYVWNLMINDDNQKLKAMSNVLHELSIGKQASNEDIEVLQKRLEQLPRIRFTQRTMHNPDVIEEYDFASNNVMSEIISLTVGSPNYEQNTTLQNLVELINLADQRTLLYRADYDAIANSYNTFLERNLKALRSIDATCSEEKKALFEISQSE</sequence>
<protein>
    <submittedName>
        <fullName evidence="1">Uncharacterized protein</fullName>
    </submittedName>
</protein>
<organism evidence="1 2">
    <name type="scientific">Chryseotalea sanaruensis</name>
    <dbReference type="NCBI Taxonomy" id="2482724"/>
    <lineage>
        <taxon>Bacteria</taxon>
        <taxon>Pseudomonadati</taxon>
        <taxon>Bacteroidota</taxon>
        <taxon>Cytophagia</taxon>
        <taxon>Cytophagales</taxon>
        <taxon>Chryseotaleaceae</taxon>
        <taxon>Chryseotalea</taxon>
    </lineage>
</organism>
<dbReference type="Proteomes" id="UP000288227">
    <property type="component" value="Unassembled WGS sequence"/>
</dbReference>
<proteinExistence type="predicted"/>
<name>A0A401UDU6_9BACT</name>
<dbReference type="AlphaFoldDB" id="A0A401UDU6"/>